<reference evidence="11 12" key="1">
    <citation type="submission" date="2020-04" db="EMBL/GenBank/DDBJ databases">
        <title>Usitatibacter rugosus gen. nov., sp. nov. and Usitatibacter palustris sp. nov., novel members of Usitatibacteraceae fam. nov. within the order Nitrosomonadales isolated from soil.</title>
        <authorList>
            <person name="Huber K.J."/>
            <person name="Neumann-Schaal M."/>
            <person name="Geppert A."/>
            <person name="Luckner M."/>
            <person name="Wanner G."/>
            <person name="Overmann J."/>
        </authorList>
    </citation>
    <scope>NUCLEOTIDE SEQUENCE [LARGE SCALE GENOMIC DNA]</scope>
    <source>
        <strain evidence="11 12">0125_3</strain>
    </source>
</reference>
<dbReference type="KEGG" id="uru:DSM104443_03743"/>
<dbReference type="SUPFAM" id="SSF56276">
    <property type="entry name" value="S-adenosylmethionine decarboxylase"/>
    <property type="match status" value="1"/>
</dbReference>
<dbReference type="InterPro" id="IPR042286">
    <property type="entry name" value="AdoMetDC_C"/>
</dbReference>
<proteinExistence type="predicted"/>
<evidence type="ECO:0000256" key="7">
    <source>
        <dbReference type="ARBA" id="ARBA00023145"/>
    </source>
</evidence>
<dbReference type="GO" id="GO:0005829">
    <property type="term" value="C:cytosol"/>
    <property type="evidence" value="ECO:0007669"/>
    <property type="project" value="TreeGrafter"/>
</dbReference>
<dbReference type="InterPro" id="IPR003826">
    <property type="entry name" value="AdoMetDC_fam_prok"/>
</dbReference>
<dbReference type="InterPro" id="IPR042284">
    <property type="entry name" value="AdoMetDC_N"/>
</dbReference>
<evidence type="ECO:0000256" key="9">
    <source>
        <dbReference type="ARBA" id="ARBA00023270"/>
    </source>
</evidence>
<gene>
    <name evidence="11" type="primary">speH</name>
    <name evidence="11" type="ORF">DSM104443_03743</name>
</gene>
<dbReference type="NCBIfam" id="TIGR03330">
    <property type="entry name" value="SAM_DCase_Bsu"/>
    <property type="match status" value="1"/>
</dbReference>
<accession>A0A6M4GZI3</accession>
<dbReference type="EC" id="4.1.1.50" evidence="11"/>
<keyword evidence="7" id="KW-0865">Zymogen</keyword>
<evidence type="ECO:0000256" key="1">
    <source>
        <dbReference type="ARBA" id="ARBA00001928"/>
    </source>
</evidence>
<keyword evidence="12" id="KW-1185">Reference proteome</keyword>
<evidence type="ECO:0000313" key="12">
    <source>
        <dbReference type="Proteomes" id="UP000501534"/>
    </source>
</evidence>
<keyword evidence="4" id="KW-0068">Autocatalytic cleavage</keyword>
<evidence type="ECO:0000256" key="4">
    <source>
        <dbReference type="ARBA" id="ARBA00022813"/>
    </source>
</evidence>
<comment type="cofactor">
    <cofactor evidence="1">
        <name>pyruvate</name>
        <dbReference type="ChEBI" id="CHEBI:15361"/>
    </cofactor>
</comment>
<keyword evidence="2" id="KW-0949">S-adenosyl-L-methionine</keyword>
<keyword evidence="6" id="KW-0620">Polyamine biosynthesis</keyword>
<name>A0A6M4GZI3_9PROT</name>
<keyword evidence="3" id="KW-0210">Decarboxylase</keyword>
<dbReference type="InterPro" id="IPR016067">
    <property type="entry name" value="S-AdoMet_deCO2ase_core"/>
</dbReference>
<evidence type="ECO:0000313" key="11">
    <source>
        <dbReference type="EMBL" id="QJR12651.1"/>
    </source>
</evidence>
<evidence type="ECO:0000256" key="2">
    <source>
        <dbReference type="ARBA" id="ARBA00022691"/>
    </source>
</evidence>
<keyword evidence="9" id="KW-0704">Schiff base</keyword>
<keyword evidence="10" id="KW-0670">Pyruvate</keyword>
<dbReference type="GO" id="GO:0008295">
    <property type="term" value="P:spermidine biosynthetic process"/>
    <property type="evidence" value="ECO:0007669"/>
    <property type="project" value="UniProtKB-KW"/>
</dbReference>
<dbReference type="Pfam" id="PF02675">
    <property type="entry name" value="AdoMet_dc"/>
    <property type="match status" value="1"/>
</dbReference>
<dbReference type="Gene3D" id="3.30.360.110">
    <property type="entry name" value="S-adenosylmethionine decarboxylase domain"/>
    <property type="match status" value="1"/>
</dbReference>
<organism evidence="11 12">
    <name type="scientific">Usitatibacter rugosus</name>
    <dbReference type="NCBI Taxonomy" id="2732067"/>
    <lineage>
        <taxon>Bacteria</taxon>
        <taxon>Pseudomonadati</taxon>
        <taxon>Pseudomonadota</taxon>
        <taxon>Betaproteobacteria</taxon>
        <taxon>Nitrosomonadales</taxon>
        <taxon>Usitatibacteraceae</taxon>
        <taxon>Usitatibacter</taxon>
    </lineage>
</organism>
<evidence type="ECO:0000256" key="5">
    <source>
        <dbReference type="ARBA" id="ARBA00023066"/>
    </source>
</evidence>
<evidence type="ECO:0000256" key="8">
    <source>
        <dbReference type="ARBA" id="ARBA00023239"/>
    </source>
</evidence>
<evidence type="ECO:0000256" key="6">
    <source>
        <dbReference type="ARBA" id="ARBA00023115"/>
    </source>
</evidence>
<dbReference type="InterPro" id="IPR017716">
    <property type="entry name" value="S-AdoMet_deCOase_pro-enz"/>
</dbReference>
<dbReference type="RefSeq" id="WP_171095034.1">
    <property type="nucleotide sequence ID" value="NZ_CP053069.1"/>
</dbReference>
<dbReference type="Gene3D" id="3.30.160.750">
    <property type="match status" value="1"/>
</dbReference>
<dbReference type="GO" id="GO:0004014">
    <property type="term" value="F:adenosylmethionine decarboxylase activity"/>
    <property type="evidence" value="ECO:0007669"/>
    <property type="project" value="UniProtKB-EC"/>
</dbReference>
<dbReference type="PANTHER" id="PTHR33866">
    <property type="entry name" value="S-ADENOSYLMETHIONINE DECARBOXYLASE PROENZYME"/>
    <property type="match status" value="1"/>
</dbReference>
<dbReference type="Proteomes" id="UP000501534">
    <property type="component" value="Chromosome"/>
</dbReference>
<sequence length="136" mass="14855">MKGLHIIADLYGCRNSEMLTSSPKLRELCVAACKTVGLTVLGDHFYQFDGLDATQDGGTTGTVVFAESHLAIHTWPERSGATLDVYVCNVTCDNSGKAESLYEQLVAALKPADVMIERVWRGRDLPVKKKRLAAVK</sequence>
<keyword evidence="8 11" id="KW-0456">Lyase</keyword>
<keyword evidence="5" id="KW-0745">Spermidine biosynthesis</keyword>
<protein>
    <submittedName>
        <fullName evidence="11">S-adenosylmethionine decarboxylase proenzyme</fullName>
        <ecNumber evidence="11">4.1.1.50</ecNumber>
    </submittedName>
</protein>
<dbReference type="EMBL" id="CP053069">
    <property type="protein sequence ID" value="QJR12651.1"/>
    <property type="molecule type" value="Genomic_DNA"/>
</dbReference>
<dbReference type="AlphaFoldDB" id="A0A6M4GZI3"/>
<evidence type="ECO:0000256" key="3">
    <source>
        <dbReference type="ARBA" id="ARBA00022793"/>
    </source>
</evidence>
<dbReference type="PANTHER" id="PTHR33866:SF2">
    <property type="entry name" value="S-ADENOSYLMETHIONINE DECARBOXYLASE PROENZYME"/>
    <property type="match status" value="1"/>
</dbReference>
<evidence type="ECO:0000256" key="10">
    <source>
        <dbReference type="ARBA" id="ARBA00023317"/>
    </source>
</evidence>